<evidence type="ECO:0000313" key="2">
    <source>
        <dbReference type="Proteomes" id="UP000749646"/>
    </source>
</evidence>
<gene>
    <name evidence="1" type="ORF">BGZ65_002878</name>
</gene>
<comment type="caution">
    <text evidence="1">The sequence shown here is derived from an EMBL/GenBank/DDBJ whole genome shotgun (WGS) entry which is preliminary data.</text>
</comment>
<reference evidence="1" key="1">
    <citation type="journal article" date="2020" name="Fungal Divers.">
        <title>Resolving the Mortierellaceae phylogeny through synthesis of multi-gene phylogenetics and phylogenomics.</title>
        <authorList>
            <person name="Vandepol N."/>
            <person name="Liber J."/>
            <person name="Desiro A."/>
            <person name="Na H."/>
            <person name="Kennedy M."/>
            <person name="Barry K."/>
            <person name="Grigoriev I.V."/>
            <person name="Miller A.N."/>
            <person name="O'Donnell K."/>
            <person name="Stajich J.E."/>
            <person name="Bonito G."/>
        </authorList>
    </citation>
    <scope>NUCLEOTIDE SEQUENCE</scope>
    <source>
        <strain evidence="1">MES-2147</strain>
    </source>
</reference>
<keyword evidence="2" id="KW-1185">Reference proteome</keyword>
<dbReference type="EMBL" id="JAAAHW010009823">
    <property type="protein sequence ID" value="KAF9935937.1"/>
    <property type="molecule type" value="Genomic_DNA"/>
</dbReference>
<organism evidence="1 2">
    <name type="scientific">Modicella reniformis</name>
    <dbReference type="NCBI Taxonomy" id="1440133"/>
    <lineage>
        <taxon>Eukaryota</taxon>
        <taxon>Fungi</taxon>
        <taxon>Fungi incertae sedis</taxon>
        <taxon>Mucoromycota</taxon>
        <taxon>Mortierellomycotina</taxon>
        <taxon>Mortierellomycetes</taxon>
        <taxon>Mortierellales</taxon>
        <taxon>Mortierellaceae</taxon>
        <taxon>Modicella</taxon>
    </lineage>
</organism>
<sequence>MTIAPYLILLATKFVAKFEERRVGHFVVRWRVKLLQHFYIPTGLRFSVAVSFDAELADMAGSFDVGLSHEELEKLDVNQSYDLQLEELVVVQPHEGNAAIELSLSNTESERRLEYSGLQVEFVEIKPFTAVNEANRGDKAHCEEGVKSDSNLMEAPHFWTLKPPGTSSDIPITRLAWSKDGSFLTALAVGKTSAHITVWDTCVRVE</sequence>
<accession>A0A9P6LSU2</accession>
<evidence type="ECO:0000313" key="1">
    <source>
        <dbReference type="EMBL" id="KAF9935937.1"/>
    </source>
</evidence>
<name>A0A9P6LSU2_9FUNG</name>
<dbReference type="AlphaFoldDB" id="A0A9P6LSU2"/>
<dbReference type="Proteomes" id="UP000749646">
    <property type="component" value="Unassembled WGS sequence"/>
</dbReference>
<protein>
    <submittedName>
        <fullName evidence="1">Uncharacterized protein</fullName>
    </submittedName>
</protein>
<proteinExistence type="predicted"/>